<feature type="domain" description="GGDEF" evidence="3">
    <location>
        <begin position="415"/>
        <end position="547"/>
    </location>
</feature>
<feature type="domain" description="PAC" evidence="2">
    <location>
        <begin position="330"/>
        <end position="383"/>
    </location>
</feature>
<dbReference type="InterPro" id="IPR000160">
    <property type="entry name" value="GGDEF_dom"/>
</dbReference>
<dbReference type="CDD" id="cd00130">
    <property type="entry name" value="PAS"/>
    <property type="match status" value="1"/>
</dbReference>
<dbReference type="RefSeq" id="WP_268043921.1">
    <property type="nucleotide sequence ID" value="NZ_CP104064.1"/>
</dbReference>
<keyword evidence="4" id="KW-0808">Transferase</keyword>
<dbReference type="EMBL" id="CP104064">
    <property type="protein sequence ID" value="WAH36566.1"/>
    <property type="molecule type" value="Genomic_DNA"/>
</dbReference>
<dbReference type="Gene3D" id="3.30.70.270">
    <property type="match status" value="1"/>
</dbReference>
<keyword evidence="4" id="KW-0548">Nucleotidyltransferase</keyword>
<dbReference type="SUPFAM" id="SSF55073">
    <property type="entry name" value="Nucleotide cyclase"/>
    <property type="match status" value="1"/>
</dbReference>
<dbReference type="InterPro" id="IPR029787">
    <property type="entry name" value="Nucleotide_cyclase"/>
</dbReference>
<organism evidence="4 5">
    <name type="scientific">Alicyclobacillus dauci</name>
    <dbReference type="NCBI Taxonomy" id="1475485"/>
    <lineage>
        <taxon>Bacteria</taxon>
        <taxon>Bacillati</taxon>
        <taxon>Bacillota</taxon>
        <taxon>Bacilli</taxon>
        <taxon>Bacillales</taxon>
        <taxon>Alicyclobacillaceae</taxon>
        <taxon>Alicyclobacillus</taxon>
    </lineage>
</organism>
<dbReference type="InterPro" id="IPR013656">
    <property type="entry name" value="PAS_4"/>
</dbReference>
<name>A0ABY6Z2Y5_9BACL</name>
<evidence type="ECO:0000313" key="5">
    <source>
        <dbReference type="Proteomes" id="UP001164803"/>
    </source>
</evidence>
<dbReference type="InterPro" id="IPR000700">
    <property type="entry name" value="PAS-assoc_C"/>
</dbReference>
<proteinExistence type="predicted"/>
<feature type="domain" description="PAC" evidence="2">
    <location>
        <begin position="204"/>
        <end position="256"/>
    </location>
</feature>
<evidence type="ECO:0000313" key="4">
    <source>
        <dbReference type="EMBL" id="WAH36566.1"/>
    </source>
</evidence>
<dbReference type="Gene3D" id="3.30.450.20">
    <property type="entry name" value="PAS domain"/>
    <property type="match status" value="3"/>
</dbReference>
<dbReference type="PANTHER" id="PTHR44757">
    <property type="entry name" value="DIGUANYLATE CYCLASE DGCP"/>
    <property type="match status" value="1"/>
</dbReference>
<dbReference type="PANTHER" id="PTHR44757:SF2">
    <property type="entry name" value="BIOFILM ARCHITECTURE MAINTENANCE PROTEIN MBAA"/>
    <property type="match status" value="1"/>
</dbReference>
<dbReference type="NCBIfam" id="TIGR00254">
    <property type="entry name" value="GGDEF"/>
    <property type="match status" value="1"/>
</dbReference>
<dbReference type="NCBIfam" id="TIGR00229">
    <property type="entry name" value="sensory_box"/>
    <property type="match status" value="2"/>
</dbReference>
<dbReference type="InterPro" id="IPR052155">
    <property type="entry name" value="Biofilm_reg_signaling"/>
</dbReference>
<dbReference type="GO" id="GO:0052621">
    <property type="term" value="F:diguanylate cyclase activity"/>
    <property type="evidence" value="ECO:0007669"/>
    <property type="project" value="UniProtKB-EC"/>
</dbReference>
<accession>A0ABY6Z2Y5</accession>
<dbReference type="InterPro" id="IPR000014">
    <property type="entry name" value="PAS"/>
</dbReference>
<dbReference type="PROSITE" id="PS50112">
    <property type="entry name" value="PAS"/>
    <property type="match status" value="1"/>
</dbReference>
<evidence type="ECO:0000259" key="2">
    <source>
        <dbReference type="PROSITE" id="PS50113"/>
    </source>
</evidence>
<dbReference type="Proteomes" id="UP001164803">
    <property type="component" value="Chromosome"/>
</dbReference>
<evidence type="ECO:0000259" key="1">
    <source>
        <dbReference type="PROSITE" id="PS50112"/>
    </source>
</evidence>
<dbReference type="SMART" id="SM00086">
    <property type="entry name" value="PAC"/>
    <property type="match status" value="2"/>
</dbReference>
<gene>
    <name evidence="4" type="ORF">NZD86_20545</name>
</gene>
<dbReference type="SMART" id="SM00267">
    <property type="entry name" value="GGDEF"/>
    <property type="match status" value="1"/>
</dbReference>
<dbReference type="Pfam" id="PF00990">
    <property type="entry name" value="GGDEF"/>
    <property type="match status" value="1"/>
</dbReference>
<evidence type="ECO:0000259" key="3">
    <source>
        <dbReference type="PROSITE" id="PS50887"/>
    </source>
</evidence>
<dbReference type="InterPro" id="IPR001610">
    <property type="entry name" value="PAC"/>
</dbReference>
<keyword evidence="5" id="KW-1185">Reference proteome</keyword>
<dbReference type="SMART" id="SM00091">
    <property type="entry name" value="PAS"/>
    <property type="match status" value="2"/>
</dbReference>
<sequence length="549" mass="62427">MFTLDLDMYKPVFETISDVVVIVKVESGSQYRYAYANRVAYKVGSVNEDHIGRLIEDVYPSGYARYLISQYESVVSSLKPVTFEDSNPHLNDAISEVTATPIHSDGRCHYIIAVAKDISIEESLLTQLDTKNQMFHALFMQTPDSIVLLDLSGRVQMENYQYRVEHGWAHEELIAYSLLPSIPDHLRDEATQLYRRVIDGEHIESFHTKRITKGGVLFDVSLNISPIRNRSGDVDGIIIAERNISEQVKYQRLLQDSEEKFRLITENMTDLVAVLDKDGIVKYASPSYERVLGVSPDWYTGQLGTVVVHEQDRKRVAEAFTRATKSQKTERVEYLKHNISRDDYIYVESLFVPVSDMNGDVQKMISVSRDVTERQVAKRRMEYLAYHDSLTDLPNRRMFRQQLQQAVLSADRDGTKLAVLFLDCDKFKTINDTFGHDAGDHVLKFFAYTVQESVDGLGTVARLGGDEFAVLLEDVSSQEEVLKVADRIVDAVRTPWEWHGHTIRLTTSIGVSFYPLQRDTKTLLVSADGAMYQAKQNGGNKYYVASALD</sequence>
<protein>
    <submittedName>
        <fullName evidence="4">Diguanylate cyclase</fullName>
        <ecNumber evidence="4">2.7.7.65</ecNumber>
    </submittedName>
</protein>
<dbReference type="PROSITE" id="PS50887">
    <property type="entry name" value="GGDEF"/>
    <property type="match status" value="1"/>
</dbReference>
<dbReference type="PROSITE" id="PS50113">
    <property type="entry name" value="PAC"/>
    <property type="match status" value="2"/>
</dbReference>
<dbReference type="Pfam" id="PF08448">
    <property type="entry name" value="PAS_4"/>
    <property type="match status" value="3"/>
</dbReference>
<dbReference type="EC" id="2.7.7.65" evidence="4"/>
<dbReference type="CDD" id="cd01949">
    <property type="entry name" value="GGDEF"/>
    <property type="match status" value="1"/>
</dbReference>
<dbReference type="InterPro" id="IPR043128">
    <property type="entry name" value="Rev_trsase/Diguanyl_cyclase"/>
</dbReference>
<dbReference type="SUPFAM" id="SSF55785">
    <property type="entry name" value="PYP-like sensor domain (PAS domain)"/>
    <property type="match status" value="3"/>
</dbReference>
<feature type="domain" description="PAS" evidence="1">
    <location>
        <begin position="257"/>
        <end position="327"/>
    </location>
</feature>
<reference evidence="4" key="1">
    <citation type="submission" date="2022-08" db="EMBL/GenBank/DDBJ databases">
        <title>Alicyclobacillus dauci DSM2870, complete genome.</title>
        <authorList>
            <person name="Wang Q."/>
            <person name="Cai R."/>
            <person name="Wang Z."/>
        </authorList>
    </citation>
    <scope>NUCLEOTIDE SEQUENCE</scope>
    <source>
        <strain evidence="4">DSM 28700</strain>
    </source>
</reference>
<dbReference type="InterPro" id="IPR035965">
    <property type="entry name" value="PAS-like_dom_sf"/>
</dbReference>